<proteinExistence type="predicted"/>
<dbReference type="EMBL" id="BDQX01000430">
    <property type="protein sequence ID" value="GBG11814.1"/>
    <property type="molecule type" value="Genomic_DNA"/>
</dbReference>
<dbReference type="AlphaFoldDB" id="A0A2R5F626"/>
<keyword evidence="1" id="KW-1133">Transmembrane helix</keyword>
<dbReference type="Proteomes" id="UP000245202">
    <property type="component" value="Unassembled WGS sequence"/>
</dbReference>
<keyword evidence="1" id="KW-0812">Transmembrane</keyword>
<sequence>MEEKLMQSVWFWLLIAAMLIPQSTWLFVDARKRDSGPWFWGLWGLIQFPLPLVAYWLLVRRGWWKKIKHDLQSRGGRQDE</sequence>
<gene>
    <name evidence="2" type="ORF">PAT3040_06662</name>
</gene>
<reference evidence="2 3" key="1">
    <citation type="submission" date="2017-08" db="EMBL/GenBank/DDBJ databases">
        <title>Substantial Increase in Enzyme Production by Combined Drug-Resistance Mutations in Paenibacillus agaridevorans.</title>
        <authorList>
            <person name="Tanaka Y."/>
            <person name="Funane K."/>
            <person name="Hosaka T."/>
            <person name="Shiwa Y."/>
            <person name="Fujita N."/>
            <person name="Miyazaki T."/>
            <person name="Yoshikawa H."/>
            <person name="Murakami K."/>
            <person name="Kasahara K."/>
            <person name="Inaoka T."/>
            <person name="Hiraga Y."/>
            <person name="Ochi K."/>
        </authorList>
    </citation>
    <scope>NUCLEOTIDE SEQUENCE [LARGE SCALE GENOMIC DNA]</scope>
    <source>
        <strain evidence="2 3">T-3040</strain>
    </source>
</reference>
<comment type="caution">
    <text evidence="2">The sequence shown here is derived from an EMBL/GenBank/DDBJ whole genome shotgun (WGS) entry which is preliminary data.</text>
</comment>
<name>A0A2R5F626_9BACL</name>
<protein>
    <recommendedName>
        <fullName evidence="4">SigmaY antisigma factor component</fullName>
    </recommendedName>
</protein>
<evidence type="ECO:0000313" key="3">
    <source>
        <dbReference type="Proteomes" id="UP000245202"/>
    </source>
</evidence>
<keyword evidence="1" id="KW-0472">Membrane</keyword>
<evidence type="ECO:0000256" key="1">
    <source>
        <dbReference type="SAM" id="Phobius"/>
    </source>
</evidence>
<keyword evidence="3" id="KW-1185">Reference proteome</keyword>
<evidence type="ECO:0008006" key="4">
    <source>
        <dbReference type="Google" id="ProtNLM"/>
    </source>
</evidence>
<dbReference type="RefSeq" id="WP_108996024.1">
    <property type="nucleotide sequence ID" value="NZ_BDQX01000430.1"/>
</dbReference>
<accession>A0A2R5F626</accession>
<feature type="transmembrane region" description="Helical" evidence="1">
    <location>
        <begin position="9"/>
        <end position="28"/>
    </location>
</feature>
<organism evidence="2 3">
    <name type="scientific">Paenibacillus agaridevorans</name>
    <dbReference type="NCBI Taxonomy" id="171404"/>
    <lineage>
        <taxon>Bacteria</taxon>
        <taxon>Bacillati</taxon>
        <taxon>Bacillota</taxon>
        <taxon>Bacilli</taxon>
        <taxon>Bacillales</taxon>
        <taxon>Paenibacillaceae</taxon>
        <taxon>Paenibacillus</taxon>
    </lineage>
</organism>
<evidence type="ECO:0000313" key="2">
    <source>
        <dbReference type="EMBL" id="GBG11814.1"/>
    </source>
</evidence>
<feature type="transmembrane region" description="Helical" evidence="1">
    <location>
        <begin position="40"/>
        <end position="59"/>
    </location>
</feature>